<reference evidence="2" key="1">
    <citation type="submission" date="2015-09" db="EMBL/GenBank/DDBJ databases">
        <authorList>
            <consortium name="Pathogen Informatics"/>
        </authorList>
    </citation>
    <scope>NUCLEOTIDE SEQUENCE [LARGE SCALE GENOMIC DNA]</scope>
    <source>
        <strain evidence="2">Lake Konstanz</strain>
    </source>
</reference>
<sequence>MSAMCNLAIVGVSLVNSILGASSLVLGLGLRRRILNARLVMSGVCNLAIVGVSLVKSMLDASALMMGARRRILITKEQRSSDLPHSRAADESPTLKSLKDIVGAGSDEDEQLCQSDDEGQGSLRLNYGGATDRRFDYNETPSRVLPLTADVQVAAEIEDRFWTASGAAKIDDSGGEDPATVVVDVKEKRFSTRW</sequence>
<evidence type="ECO:0000313" key="1">
    <source>
        <dbReference type="EMBL" id="CUG33659.1"/>
    </source>
</evidence>
<accession>A0A0S4J5R7</accession>
<dbReference type="AlphaFoldDB" id="A0A0S4J5R7"/>
<dbReference type="EMBL" id="CYKH01000757">
    <property type="protein sequence ID" value="CUG33659.1"/>
    <property type="molecule type" value="Genomic_DNA"/>
</dbReference>
<dbReference type="VEuPathDB" id="TriTrypDB:BSAL_77880"/>
<gene>
    <name evidence="1" type="ORF">BSAL_77880</name>
</gene>
<name>A0A0S4J5R7_BODSA</name>
<protein>
    <submittedName>
        <fullName evidence="1">Membrane-associated protein, putative</fullName>
    </submittedName>
</protein>
<dbReference type="Proteomes" id="UP000051952">
    <property type="component" value="Unassembled WGS sequence"/>
</dbReference>
<proteinExistence type="predicted"/>
<evidence type="ECO:0000313" key="2">
    <source>
        <dbReference type="Proteomes" id="UP000051952"/>
    </source>
</evidence>
<keyword evidence="2" id="KW-1185">Reference proteome</keyword>
<organism evidence="1 2">
    <name type="scientific">Bodo saltans</name>
    <name type="common">Flagellated protozoan</name>
    <dbReference type="NCBI Taxonomy" id="75058"/>
    <lineage>
        <taxon>Eukaryota</taxon>
        <taxon>Discoba</taxon>
        <taxon>Euglenozoa</taxon>
        <taxon>Kinetoplastea</taxon>
        <taxon>Metakinetoplastina</taxon>
        <taxon>Eubodonida</taxon>
        <taxon>Bodonidae</taxon>
        <taxon>Bodo</taxon>
    </lineage>
</organism>